<dbReference type="WBParaSite" id="PDA_v2.g4457.t1">
    <property type="protein sequence ID" value="PDA_v2.g4457.t1"/>
    <property type="gene ID" value="PDA_v2.g4457"/>
</dbReference>
<feature type="compositionally biased region" description="Low complexity" evidence="1">
    <location>
        <begin position="71"/>
        <end position="84"/>
    </location>
</feature>
<organism evidence="2 3">
    <name type="scientific">Panagrolaimus davidi</name>
    <dbReference type="NCBI Taxonomy" id="227884"/>
    <lineage>
        <taxon>Eukaryota</taxon>
        <taxon>Metazoa</taxon>
        <taxon>Ecdysozoa</taxon>
        <taxon>Nematoda</taxon>
        <taxon>Chromadorea</taxon>
        <taxon>Rhabditida</taxon>
        <taxon>Tylenchina</taxon>
        <taxon>Panagrolaimomorpha</taxon>
        <taxon>Panagrolaimoidea</taxon>
        <taxon>Panagrolaimidae</taxon>
        <taxon>Panagrolaimus</taxon>
    </lineage>
</organism>
<dbReference type="AlphaFoldDB" id="A0A914QLK0"/>
<protein>
    <submittedName>
        <fullName evidence="3">Uncharacterized protein</fullName>
    </submittedName>
</protein>
<reference evidence="3" key="1">
    <citation type="submission" date="2022-11" db="UniProtKB">
        <authorList>
            <consortium name="WormBaseParasite"/>
        </authorList>
    </citation>
    <scope>IDENTIFICATION</scope>
</reference>
<name>A0A914QLK0_9BILA</name>
<dbReference type="Proteomes" id="UP000887578">
    <property type="component" value="Unplaced"/>
</dbReference>
<feature type="region of interest" description="Disordered" evidence="1">
    <location>
        <begin position="51"/>
        <end position="91"/>
    </location>
</feature>
<keyword evidence="2" id="KW-1185">Reference proteome</keyword>
<accession>A0A914QLK0</accession>
<sequence>MFKYMKNPSVVVHQKQVFIEENVVVNEGAASSISGSASNLLHPDFVAPGGAPSIDRSLEENSFEDDDHSIGDSSASSNSSSTSYDSDRASVASADGIASDGHDDALVADNSNKSARSIMTAGDNCKFGGCHFLHSEINLGTNNSCRNCTFVDVQNAVALGNVISSVD</sequence>
<evidence type="ECO:0000313" key="2">
    <source>
        <dbReference type="Proteomes" id="UP000887578"/>
    </source>
</evidence>
<evidence type="ECO:0000313" key="3">
    <source>
        <dbReference type="WBParaSite" id="PDA_v2.g4457.t1"/>
    </source>
</evidence>
<evidence type="ECO:0000256" key="1">
    <source>
        <dbReference type="SAM" id="MobiDB-lite"/>
    </source>
</evidence>
<proteinExistence type="predicted"/>